<evidence type="ECO:0000313" key="1">
    <source>
        <dbReference type="EMBL" id="KAH7247883.1"/>
    </source>
</evidence>
<comment type="caution">
    <text evidence="1">The sequence shown here is derived from an EMBL/GenBank/DDBJ whole genome shotgun (WGS) entry which is preliminary data.</text>
</comment>
<sequence>MCRLRTYAVLYLSPFSFAFSSLTRLINSPNHEHGQDITFIHNDMTPAYPSFFACLERRLGRITLVGYWTASRPSLTYHVYNLCGSRPLLARTKSRIQVVPANFYACPAAERVAWRRRARGPWLKNHD</sequence>
<dbReference type="EMBL" id="JAGTJS010000015">
    <property type="protein sequence ID" value="KAH7247883.1"/>
    <property type="molecule type" value="Genomic_DNA"/>
</dbReference>
<name>A0A9P9H020_FUSSL</name>
<evidence type="ECO:0000313" key="2">
    <source>
        <dbReference type="Proteomes" id="UP000736672"/>
    </source>
</evidence>
<dbReference type="Proteomes" id="UP000736672">
    <property type="component" value="Unassembled WGS sequence"/>
</dbReference>
<proteinExistence type="predicted"/>
<accession>A0A9P9H020</accession>
<keyword evidence="2" id="KW-1185">Reference proteome</keyword>
<gene>
    <name evidence="1" type="ORF">B0J15DRAFT_65295</name>
</gene>
<dbReference type="AlphaFoldDB" id="A0A9P9H020"/>
<reference evidence="1" key="1">
    <citation type="journal article" date="2021" name="Nat. Commun.">
        <title>Genetic determinants of endophytism in the Arabidopsis root mycobiome.</title>
        <authorList>
            <person name="Mesny F."/>
            <person name="Miyauchi S."/>
            <person name="Thiergart T."/>
            <person name="Pickel B."/>
            <person name="Atanasova L."/>
            <person name="Karlsson M."/>
            <person name="Huettel B."/>
            <person name="Barry K.W."/>
            <person name="Haridas S."/>
            <person name="Chen C."/>
            <person name="Bauer D."/>
            <person name="Andreopoulos W."/>
            <person name="Pangilinan J."/>
            <person name="LaButti K."/>
            <person name="Riley R."/>
            <person name="Lipzen A."/>
            <person name="Clum A."/>
            <person name="Drula E."/>
            <person name="Henrissat B."/>
            <person name="Kohler A."/>
            <person name="Grigoriev I.V."/>
            <person name="Martin F.M."/>
            <person name="Hacquard S."/>
        </authorList>
    </citation>
    <scope>NUCLEOTIDE SEQUENCE</scope>
    <source>
        <strain evidence="1">FSSC 5 MPI-SDFR-AT-0091</strain>
    </source>
</reference>
<organism evidence="1 2">
    <name type="scientific">Fusarium solani</name>
    <name type="common">Filamentous fungus</name>
    <dbReference type="NCBI Taxonomy" id="169388"/>
    <lineage>
        <taxon>Eukaryota</taxon>
        <taxon>Fungi</taxon>
        <taxon>Dikarya</taxon>
        <taxon>Ascomycota</taxon>
        <taxon>Pezizomycotina</taxon>
        <taxon>Sordariomycetes</taxon>
        <taxon>Hypocreomycetidae</taxon>
        <taxon>Hypocreales</taxon>
        <taxon>Nectriaceae</taxon>
        <taxon>Fusarium</taxon>
        <taxon>Fusarium solani species complex</taxon>
    </lineage>
</organism>
<protein>
    <submittedName>
        <fullName evidence="1">Uncharacterized protein</fullName>
    </submittedName>
</protein>